<dbReference type="AlphaFoldDB" id="C2BGY3"/>
<name>C2BGY3_9FIRM</name>
<feature type="transmembrane region" description="Helical" evidence="9">
    <location>
        <begin position="56"/>
        <end position="85"/>
    </location>
</feature>
<keyword evidence="3" id="KW-1003">Cell membrane</keyword>
<evidence type="ECO:0000256" key="7">
    <source>
        <dbReference type="ARBA" id="ARBA00022989"/>
    </source>
</evidence>
<protein>
    <submittedName>
        <fullName evidence="10">PTS system sorbose-specific iic component</fullName>
    </submittedName>
</protein>
<dbReference type="PANTHER" id="PTHR32502">
    <property type="entry name" value="N-ACETYLGALACTOSAMINE PERMEASE II COMPONENT-RELATED"/>
    <property type="match status" value="1"/>
</dbReference>
<keyword evidence="6 9" id="KW-0812">Transmembrane</keyword>
<keyword evidence="5" id="KW-0598">Phosphotransferase system</keyword>
<evidence type="ECO:0000256" key="9">
    <source>
        <dbReference type="SAM" id="Phobius"/>
    </source>
</evidence>
<reference evidence="10 11" key="1">
    <citation type="submission" date="2008-10" db="EMBL/GenBank/DDBJ databases">
        <authorList>
            <person name="Qin X."/>
            <person name="Bachman B."/>
            <person name="Battles P."/>
            <person name="Bell A."/>
            <person name="Bess C."/>
            <person name="Bickham C."/>
            <person name="Chaboub L."/>
            <person name="Chen D."/>
            <person name="Coyle M."/>
            <person name="Deiros D.R."/>
            <person name="Dinh H."/>
            <person name="Forbes L."/>
            <person name="Fowler G."/>
            <person name="Francisco L."/>
            <person name="Fu Q."/>
            <person name="Gubbala S."/>
            <person name="Hale W."/>
            <person name="Han Y."/>
            <person name="Hemphill L."/>
            <person name="Highlander S.K."/>
            <person name="Hirani K."/>
            <person name="Hogues M."/>
            <person name="Jackson L."/>
            <person name="Jakkamsetti A."/>
            <person name="Javaid M."/>
            <person name="Jiang H."/>
            <person name="Korchina V."/>
            <person name="Kovar C."/>
            <person name="Lara F."/>
            <person name="Lee S."/>
            <person name="Mata R."/>
            <person name="Mathew T."/>
            <person name="Moen C."/>
            <person name="Morales K."/>
            <person name="Munidasa M."/>
            <person name="Nazareth L."/>
            <person name="Ngo R."/>
            <person name="Nguyen L."/>
            <person name="Okwuonu G."/>
            <person name="Ongeri F."/>
            <person name="Patil S."/>
            <person name="Petrosino J."/>
            <person name="Pham C."/>
            <person name="Pham P."/>
            <person name="Pu L.-L."/>
            <person name="Puazo M."/>
            <person name="Raj R."/>
            <person name="Reid J."/>
            <person name="Rouhana J."/>
            <person name="Saada N."/>
            <person name="Shang Y."/>
            <person name="Simmons D."/>
            <person name="Thornton R."/>
            <person name="Warren J."/>
            <person name="Weissenberger G."/>
            <person name="Zhang J."/>
            <person name="Zhang L."/>
            <person name="Zhou C."/>
            <person name="Zhu D."/>
            <person name="Muzny D."/>
            <person name="Worley K."/>
            <person name="Gibbs R."/>
        </authorList>
    </citation>
    <scope>NUCLEOTIDE SEQUENCE [LARGE SCALE GENOMIC DNA]</scope>
    <source>
        <strain evidence="10 11">ATCC 51172</strain>
    </source>
</reference>
<dbReference type="RefSeq" id="WP_004827950.1">
    <property type="nucleotide sequence ID" value="NZ_GG666046.1"/>
</dbReference>
<evidence type="ECO:0000256" key="4">
    <source>
        <dbReference type="ARBA" id="ARBA00022597"/>
    </source>
</evidence>
<evidence type="ECO:0000256" key="2">
    <source>
        <dbReference type="ARBA" id="ARBA00022448"/>
    </source>
</evidence>
<feature type="transmembrane region" description="Helical" evidence="9">
    <location>
        <begin position="6"/>
        <end position="23"/>
    </location>
</feature>
<sequence length="260" mass="27582">MFIQALLIGIVSGIGILDGRILGQLMLDRPLVLGALVGLILGDLKSGIIIGAQLELIWMGVAGIGAATPPDIVTGGVLGTAFAIISGKGAEIALAVAVPISVLAQSLGVLVRIINAYYSHKADRYAIERNYKGLALCMWIPAFLFFLSTFLPTFLAMLLGAEHVSAFINSIPKVVLDGLSVAGKLLPAIGFALLMDMLWSKKVAPFFFVGFLLASYFNVNITGIALIIAAIAMIIEFYIKDDKQAVVVSDNLVEGDIDFE</sequence>
<feature type="transmembrane region" description="Helical" evidence="9">
    <location>
        <begin position="92"/>
        <end position="118"/>
    </location>
</feature>
<keyword evidence="7 9" id="KW-1133">Transmembrane helix</keyword>
<dbReference type="Proteomes" id="UP000005984">
    <property type="component" value="Unassembled WGS sequence"/>
</dbReference>
<evidence type="ECO:0000256" key="5">
    <source>
        <dbReference type="ARBA" id="ARBA00022683"/>
    </source>
</evidence>
<dbReference type="PANTHER" id="PTHR32502:SF8">
    <property type="entry name" value="N-ACETYLGALACTOSAMINE PERMEASE IIC COMPONENT 1"/>
    <property type="match status" value="1"/>
</dbReference>
<accession>C2BGY3</accession>
<evidence type="ECO:0000313" key="11">
    <source>
        <dbReference type="Proteomes" id="UP000005984"/>
    </source>
</evidence>
<evidence type="ECO:0000256" key="8">
    <source>
        <dbReference type="ARBA" id="ARBA00023136"/>
    </source>
</evidence>
<evidence type="ECO:0000256" key="6">
    <source>
        <dbReference type="ARBA" id="ARBA00022692"/>
    </source>
</evidence>
<keyword evidence="2" id="KW-0813">Transport</keyword>
<dbReference type="HOGENOM" id="CLU_069101_2_1_9"/>
<feature type="transmembrane region" description="Helical" evidence="9">
    <location>
        <begin position="138"/>
        <end position="162"/>
    </location>
</feature>
<keyword evidence="11" id="KW-1185">Reference proteome</keyword>
<dbReference type="Pfam" id="PF03609">
    <property type="entry name" value="EII-Sor"/>
    <property type="match status" value="1"/>
</dbReference>
<dbReference type="InterPro" id="IPR004700">
    <property type="entry name" value="PTS_IIC_man"/>
</dbReference>
<dbReference type="GO" id="GO:0005886">
    <property type="term" value="C:plasma membrane"/>
    <property type="evidence" value="ECO:0007669"/>
    <property type="project" value="UniProtKB-SubCell"/>
</dbReference>
<dbReference type="PROSITE" id="PS51106">
    <property type="entry name" value="PTS_EIIC_TYPE_4"/>
    <property type="match status" value="1"/>
</dbReference>
<feature type="transmembrane region" description="Helical" evidence="9">
    <location>
        <begin position="30"/>
        <end position="50"/>
    </location>
</feature>
<feature type="transmembrane region" description="Helical" evidence="9">
    <location>
        <begin position="174"/>
        <end position="194"/>
    </location>
</feature>
<gene>
    <name evidence="10" type="ORF">HMPREF0072_1603</name>
</gene>
<feature type="transmembrane region" description="Helical" evidence="9">
    <location>
        <begin position="206"/>
        <end position="235"/>
    </location>
</feature>
<dbReference type="STRING" id="525254.HMPREF0072_1603"/>
<evidence type="ECO:0000256" key="3">
    <source>
        <dbReference type="ARBA" id="ARBA00022475"/>
    </source>
</evidence>
<proteinExistence type="predicted"/>
<dbReference type="InterPro" id="IPR050303">
    <property type="entry name" value="GatZ_KbaZ_carbometab"/>
</dbReference>
<dbReference type="GO" id="GO:0009401">
    <property type="term" value="P:phosphoenolpyruvate-dependent sugar phosphotransferase system"/>
    <property type="evidence" value="ECO:0007669"/>
    <property type="project" value="UniProtKB-KW"/>
</dbReference>
<evidence type="ECO:0000256" key="1">
    <source>
        <dbReference type="ARBA" id="ARBA00004651"/>
    </source>
</evidence>
<comment type="subcellular location">
    <subcellularLocation>
        <location evidence="1">Cell membrane</location>
        <topology evidence="1">Multi-pass membrane protein</topology>
    </subcellularLocation>
</comment>
<evidence type="ECO:0000313" key="10">
    <source>
        <dbReference type="EMBL" id="EEI85846.1"/>
    </source>
</evidence>
<keyword evidence="8 9" id="KW-0472">Membrane</keyword>
<comment type="caution">
    <text evidence="10">The sequence shown here is derived from an EMBL/GenBank/DDBJ whole genome shotgun (WGS) entry which is preliminary data.</text>
</comment>
<keyword evidence="4" id="KW-0762">Sugar transport</keyword>
<dbReference type="eggNOG" id="COG3715">
    <property type="taxonomic scope" value="Bacteria"/>
</dbReference>
<dbReference type="EMBL" id="ABYO01000245">
    <property type="protein sequence ID" value="EEI85846.1"/>
    <property type="molecule type" value="Genomic_DNA"/>
</dbReference>
<organism evidence="10 11">
    <name type="scientific">Anaerococcus lactolyticus ATCC 51172</name>
    <dbReference type="NCBI Taxonomy" id="525254"/>
    <lineage>
        <taxon>Bacteria</taxon>
        <taxon>Bacillati</taxon>
        <taxon>Bacillota</taxon>
        <taxon>Tissierellia</taxon>
        <taxon>Tissierellales</taxon>
        <taxon>Peptoniphilaceae</taxon>
        <taxon>Anaerococcus</taxon>
    </lineage>
</organism>